<dbReference type="AlphaFoldDB" id="A0A5D0UCX3"/>
<evidence type="ECO:0000313" key="3">
    <source>
        <dbReference type="Proteomes" id="UP000322634"/>
    </source>
</evidence>
<evidence type="ECO:0000256" key="1">
    <source>
        <dbReference type="SAM" id="MobiDB-lite"/>
    </source>
</evidence>
<feature type="region of interest" description="Disordered" evidence="1">
    <location>
        <begin position="111"/>
        <end position="130"/>
    </location>
</feature>
<dbReference type="RefSeq" id="WP_148349689.1">
    <property type="nucleotide sequence ID" value="NZ_JBHSBF010000009.1"/>
</dbReference>
<protein>
    <submittedName>
        <fullName evidence="2">Uncharacterized protein</fullName>
    </submittedName>
</protein>
<feature type="compositionally biased region" description="Basic and acidic residues" evidence="1">
    <location>
        <begin position="804"/>
        <end position="834"/>
    </location>
</feature>
<evidence type="ECO:0000313" key="2">
    <source>
        <dbReference type="EMBL" id="TYC15894.1"/>
    </source>
</evidence>
<name>A0A5D0UCX3_9ACTN</name>
<keyword evidence="3" id="KW-1185">Reference proteome</keyword>
<organism evidence="2 3">
    <name type="scientific">Actinomadura syzygii</name>
    <dbReference type="NCBI Taxonomy" id="1427538"/>
    <lineage>
        <taxon>Bacteria</taxon>
        <taxon>Bacillati</taxon>
        <taxon>Actinomycetota</taxon>
        <taxon>Actinomycetes</taxon>
        <taxon>Streptosporangiales</taxon>
        <taxon>Thermomonosporaceae</taxon>
        <taxon>Actinomadura</taxon>
    </lineage>
</organism>
<sequence>MSDPGGGARHEFASRFSELLVSCDLTYDRISARVSGRRPEDMRWSVNAKSISDWKQGHNLPRSWEPFRWVLRILVEDIRVRIPAARQDGLLLDESRWRLLWERARSERGSAKGIPAAASEGGEGGRPGPLTLGVRQSLQPDLSAEQNSLTAYLHRPHDRILWESISLVRDGGKSVFCLLYGDSATGKSRALYEALQGVVPDWPVHFPIDTGDLLRLVDEGRITEGCVLWLDETQKYLQNESDPRASAELIRLLQSVRGFVVLGTIWQHPYLADLTARGRSPDVNAVARDLLGDAYTVRIHVPDSLSGAQQEELAALAAVHEGDPRLTAALAGGADHGDVIQHLTGGPELVRRFSEGGFFRPVELALLTAALDAKRLGHFQPLSEGLLREAADGYLEPRHRSGEHGWATGPLRALTTGERSDGSRTDVHGAVPALVAVRERSGQVTPRYQPDDYLDQQIRRARRRLGAPARMWNALLNHAHDPDDLERAATAAHEQGLHRISVLLRRKAVGAGSGVSAIRLMQAFGEYEASGRADCAVWLADRVALTNLHLLVQLGEQFSEAGARGALNTLHRRLADVLPVDPLASVLQWIDAMGRAGSDEGMETLLNRAVDEHAIDEPSALARLLRALRRAGAPAHIDALMGRNLVENIDIRDAAGVDSLLEELAHRPETGQLDKLLSRRPETVVRIDELGAVQRLVTRLQGLQAGHAATALIQRTLRDGPWADPEPVGALLSRLPDAARHEAAVELAHRTDDQRVRLMLLRMAMSDAPTGTSFVVRHTAAGYGLLDAAGWIGGEPPPPAPRTHGSESRRDLQAPDAFSREKTAGPRRPDREHDLAAERAARTVRALVLTDPAVVARTLDALRDAGLHDQMVLLLARDPARHARLKEPDRVAALLSALSATGDEAQTRELAKRITMGLPVDRPRLTRRFITQIRQAGFQELATLLGQRAAATVDLAVPGVVAATLEALRAAGLDDQMAFLLDRDPARHTDLHDSKGISALAMALESSPGQLDLLCGRAAGAAPTDDAEPVSRMLGLFLDLEDRTALLRFLSRVQPARIRLGNPYTLGRLLDALLRADASAAFETVRDRLLADPPLDNVHALRHLLDVLHRADSDSAVRELGARAARRVRVQDVGAVDLLLEALCRVEAEEGVSLLANRLVEWARLAETTERARVLAMLRRASLHEAVDAVVDHSISAGEFQMALAFANAEFRARYKFGREPDGSPSAPWGWDSPDAPE</sequence>
<feature type="region of interest" description="Disordered" evidence="1">
    <location>
        <begin position="792"/>
        <end position="834"/>
    </location>
</feature>
<dbReference type="EMBL" id="VSFF01000004">
    <property type="protein sequence ID" value="TYC15894.1"/>
    <property type="molecule type" value="Genomic_DNA"/>
</dbReference>
<proteinExistence type="predicted"/>
<reference evidence="2 3" key="1">
    <citation type="submission" date="2019-08" db="EMBL/GenBank/DDBJ databases">
        <title>Actinomadura sp. nov. CYP1-5 isolated from mountain soil.</title>
        <authorList>
            <person name="Songsumanus A."/>
            <person name="Kuncharoen N."/>
            <person name="Kudo T."/>
            <person name="Yuki M."/>
            <person name="Igarashi Y."/>
            <person name="Tanasupawat S."/>
        </authorList>
    </citation>
    <scope>NUCLEOTIDE SEQUENCE [LARGE SCALE GENOMIC DNA]</scope>
    <source>
        <strain evidence="2 3">GKU157</strain>
    </source>
</reference>
<dbReference type="OrthoDB" id="3964962at2"/>
<comment type="caution">
    <text evidence="2">The sequence shown here is derived from an EMBL/GenBank/DDBJ whole genome shotgun (WGS) entry which is preliminary data.</text>
</comment>
<dbReference type="Proteomes" id="UP000322634">
    <property type="component" value="Unassembled WGS sequence"/>
</dbReference>
<gene>
    <name evidence="2" type="ORF">FXF65_11170</name>
</gene>
<accession>A0A5D0UCX3</accession>